<evidence type="ECO:0000313" key="13">
    <source>
        <dbReference type="Ensembl" id="ENSSGRP00000097504.1"/>
    </source>
</evidence>
<dbReference type="SMART" id="SM00145">
    <property type="entry name" value="PI3Ka"/>
    <property type="match status" value="1"/>
</dbReference>
<dbReference type="InterPro" id="IPR042236">
    <property type="entry name" value="PI3K_accessory_sf"/>
</dbReference>
<dbReference type="FunFam" id="3.30.1010.10:FF:000002">
    <property type="entry name" value="Phosphatidylinositol 3-kinase catalytic subunit type 3"/>
    <property type="match status" value="1"/>
</dbReference>
<name>A0A672S773_SINGR</name>
<dbReference type="CDD" id="cd00870">
    <property type="entry name" value="PI3Ka_III"/>
    <property type="match status" value="1"/>
</dbReference>
<dbReference type="InterPro" id="IPR015433">
    <property type="entry name" value="PI3/4_kinase"/>
</dbReference>
<dbReference type="GO" id="GO:0034271">
    <property type="term" value="C:phosphatidylinositol 3-kinase complex, class III, type I"/>
    <property type="evidence" value="ECO:0007669"/>
    <property type="project" value="TreeGrafter"/>
</dbReference>
<evidence type="ECO:0000313" key="14">
    <source>
        <dbReference type="Proteomes" id="UP000472262"/>
    </source>
</evidence>
<keyword evidence="5 9" id="KW-0547">Nucleotide-binding</keyword>
<dbReference type="SUPFAM" id="SSF56112">
    <property type="entry name" value="Protein kinase-like (PK-like)"/>
    <property type="match status" value="1"/>
</dbReference>
<dbReference type="FunFam" id="1.25.40.70:FF:000003">
    <property type="entry name" value="Phosphatidylinositol 3-kinase catalytic subunit type 3"/>
    <property type="match status" value="1"/>
</dbReference>
<evidence type="ECO:0000256" key="3">
    <source>
        <dbReference type="ARBA" id="ARBA00019787"/>
    </source>
</evidence>
<dbReference type="PROSITE" id="PS50290">
    <property type="entry name" value="PI3_4_KINASE_3"/>
    <property type="match status" value="1"/>
</dbReference>
<dbReference type="SMART" id="SM00142">
    <property type="entry name" value="PI3K_C2"/>
    <property type="match status" value="1"/>
</dbReference>
<dbReference type="Gene3D" id="3.30.1010.10">
    <property type="entry name" value="Phosphatidylinositol 3-kinase Catalytic Subunit, Chain A, domain 4"/>
    <property type="match status" value="1"/>
</dbReference>
<dbReference type="InterPro" id="IPR008290">
    <property type="entry name" value="PI3K_Vps34"/>
</dbReference>
<evidence type="ECO:0000256" key="8">
    <source>
        <dbReference type="ARBA" id="ARBA00023985"/>
    </source>
</evidence>
<dbReference type="PANTHER" id="PTHR10048:SF7">
    <property type="entry name" value="PHOSPHATIDYLINOSITOL 3-KINASE CATALYTIC SUBUNIT TYPE 3"/>
    <property type="match status" value="1"/>
</dbReference>
<comment type="similarity">
    <text evidence="1">Belongs to the PI3/PI4-kinase family. Type III PI4K subfamily.</text>
</comment>
<dbReference type="InterPro" id="IPR002420">
    <property type="entry name" value="PI3K-type_C2_dom"/>
</dbReference>
<dbReference type="Proteomes" id="UP000472262">
    <property type="component" value="Unassembled WGS sequence"/>
</dbReference>
<feature type="domain" description="C2 PI3K-type" evidence="12">
    <location>
        <begin position="34"/>
        <end position="179"/>
    </location>
</feature>
<dbReference type="Gene3D" id="1.25.40.70">
    <property type="entry name" value="Phosphatidylinositol 3-kinase, accessory domain (PIK)"/>
    <property type="match status" value="1"/>
</dbReference>
<dbReference type="GO" id="GO:0005524">
    <property type="term" value="F:ATP binding"/>
    <property type="evidence" value="ECO:0007669"/>
    <property type="project" value="UniProtKB-UniRule"/>
</dbReference>
<dbReference type="Ensembl" id="ENSSGRT00000103734.1">
    <property type="protein sequence ID" value="ENSSGRP00000097504.1"/>
    <property type="gene ID" value="ENSSGRG00000047549.1"/>
</dbReference>
<evidence type="ECO:0000256" key="9">
    <source>
        <dbReference type="PIRNR" id="PIRNR000587"/>
    </source>
</evidence>
<evidence type="ECO:0000256" key="2">
    <source>
        <dbReference type="ARBA" id="ARBA00012073"/>
    </source>
</evidence>
<reference evidence="13" key="2">
    <citation type="submission" date="2025-09" db="UniProtKB">
        <authorList>
            <consortium name="Ensembl"/>
        </authorList>
    </citation>
    <scope>IDENTIFICATION</scope>
</reference>
<dbReference type="Pfam" id="PF00454">
    <property type="entry name" value="PI3_PI4_kinase"/>
    <property type="match status" value="1"/>
</dbReference>
<dbReference type="PROSITE" id="PS51545">
    <property type="entry name" value="PIK_HELICAL"/>
    <property type="match status" value="1"/>
</dbReference>
<comment type="catalytic activity">
    <reaction evidence="8">
        <text>a 1,2-diacyl-sn-glycero-3-phospho-(1D-myo-inositol) + ATP = a 1,2-diacyl-sn-glycero-3-phospho-(1D-myo-inositol-3-phosphate) + ADP + H(+)</text>
        <dbReference type="Rhea" id="RHEA:12709"/>
        <dbReference type="ChEBI" id="CHEBI:15378"/>
        <dbReference type="ChEBI" id="CHEBI:30616"/>
        <dbReference type="ChEBI" id="CHEBI:57880"/>
        <dbReference type="ChEBI" id="CHEBI:58088"/>
        <dbReference type="ChEBI" id="CHEBI:456216"/>
        <dbReference type="EC" id="2.7.1.137"/>
    </reaction>
    <physiologicalReaction direction="left-to-right" evidence="8">
        <dbReference type="Rhea" id="RHEA:12710"/>
    </physiologicalReaction>
</comment>
<keyword evidence="6 9" id="KW-0418">Kinase</keyword>
<gene>
    <name evidence="13" type="primary">LOC107588167</name>
</gene>
<feature type="domain" description="PIK helical" evidence="11">
    <location>
        <begin position="278"/>
        <end position="507"/>
    </location>
</feature>
<dbReference type="GO" id="GO:0005768">
    <property type="term" value="C:endosome"/>
    <property type="evidence" value="ECO:0007669"/>
    <property type="project" value="TreeGrafter"/>
</dbReference>
<evidence type="ECO:0000256" key="1">
    <source>
        <dbReference type="ARBA" id="ARBA00006209"/>
    </source>
</evidence>
<keyword evidence="7 9" id="KW-0067">ATP-binding</keyword>
<dbReference type="SUPFAM" id="SSF49562">
    <property type="entry name" value="C2 domain (Calcium/lipid-binding domain, CaLB)"/>
    <property type="match status" value="1"/>
</dbReference>
<keyword evidence="14" id="KW-1185">Reference proteome</keyword>
<dbReference type="GO" id="GO:0000045">
    <property type="term" value="P:autophagosome assembly"/>
    <property type="evidence" value="ECO:0007669"/>
    <property type="project" value="TreeGrafter"/>
</dbReference>
<dbReference type="CDD" id="cd08397">
    <property type="entry name" value="C2_PI3K_class_III"/>
    <property type="match status" value="1"/>
</dbReference>
<dbReference type="FunFam" id="2.60.40.150:FF:000043">
    <property type="entry name" value="Phosphatidylinositol 3-kinase catalytic subunit type 3"/>
    <property type="match status" value="1"/>
</dbReference>
<dbReference type="PROSITE" id="PS00915">
    <property type="entry name" value="PI3_4_KINASE_1"/>
    <property type="match status" value="1"/>
</dbReference>
<dbReference type="Gene3D" id="2.60.40.150">
    <property type="entry name" value="C2 domain"/>
    <property type="match status" value="1"/>
</dbReference>
<dbReference type="GO" id="GO:0006897">
    <property type="term" value="P:endocytosis"/>
    <property type="evidence" value="ECO:0007669"/>
    <property type="project" value="TreeGrafter"/>
</dbReference>
<dbReference type="InterPro" id="IPR016024">
    <property type="entry name" value="ARM-type_fold"/>
</dbReference>
<organism evidence="13 14">
    <name type="scientific">Sinocyclocheilus grahami</name>
    <name type="common">Dianchi golden-line fish</name>
    <name type="synonym">Barbus grahami</name>
    <dbReference type="NCBI Taxonomy" id="75366"/>
    <lineage>
        <taxon>Eukaryota</taxon>
        <taxon>Metazoa</taxon>
        <taxon>Chordata</taxon>
        <taxon>Craniata</taxon>
        <taxon>Vertebrata</taxon>
        <taxon>Euteleostomi</taxon>
        <taxon>Actinopterygii</taxon>
        <taxon>Neopterygii</taxon>
        <taxon>Teleostei</taxon>
        <taxon>Ostariophysi</taxon>
        <taxon>Cypriniformes</taxon>
        <taxon>Cyprinidae</taxon>
        <taxon>Cyprininae</taxon>
        <taxon>Sinocyclocheilus</taxon>
    </lineage>
</organism>
<dbReference type="SUPFAM" id="SSF48371">
    <property type="entry name" value="ARM repeat"/>
    <property type="match status" value="1"/>
</dbReference>
<evidence type="ECO:0000259" key="10">
    <source>
        <dbReference type="PROSITE" id="PS50290"/>
    </source>
</evidence>
<dbReference type="InterPro" id="IPR001263">
    <property type="entry name" value="PI3K_accessory_dom"/>
</dbReference>
<feature type="domain" description="PI3K/PI4K catalytic" evidence="10">
    <location>
        <begin position="592"/>
        <end position="722"/>
    </location>
</feature>
<protein>
    <recommendedName>
        <fullName evidence="3 9">Phosphatidylinositol 3-kinase catalytic subunit type 3</fullName>
        <ecNumber evidence="2 9">2.7.1.137</ecNumber>
    </recommendedName>
</protein>
<reference evidence="13" key="1">
    <citation type="submission" date="2025-08" db="UniProtKB">
        <authorList>
            <consortium name="Ensembl"/>
        </authorList>
    </citation>
    <scope>IDENTIFICATION</scope>
</reference>
<evidence type="ECO:0000259" key="12">
    <source>
        <dbReference type="PROSITE" id="PS51547"/>
    </source>
</evidence>
<dbReference type="PROSITE" id="PS51547">
    <property type="entry name" value="C2_PI3K"/>
    <property type="match status" value="1"/>
</dbReference>
<dbReference type="InterPro" id="IPR000403">
    <property type="entry name" value="PI3/4_kinase_cat_dom"/>
</dbReference>
<accession>A0A672S773</accession>
<dbReference type="GO" id="GO:0048015">
    <property type="term" value="P:phosphatidylinositol-mediated signaling"/>
    <property type="evidence" value="ECO:0007669"/>
    <property type="project" value="TreeGrafter"/>
</dbReference>
<keyword evidence="4 9" id="KW-0808">Transferase</keyword>
<evidence type="ECO:0000259" key="11">
    <source>
        <dbReference type="PROSITE" id="PS51545"/>
    </source>
</evidence>
<dbReference type="GO" id="GO:0005777">
    <property type="term" value="C:peroxisome"/>
    <property type="evidence" value="ECO:0007669"/>
    <property type="project" value="TreeGrafter"/>
</dbReference>
<evidence type="ECO:0000256" key="6">
    <source>
        <dbReference type="ARBA" id="ARBA00022777"/>
    </source>
</evidence>
<dbReference type="GO" id="GO:0016303">
    <property type="term" value="F:1-phosphatidylinositol-3-kinase activity"/>
    <property type="evidence" value="ECO:0007669"/>
    <property type="project" value="UniProtKB-UniRule"/>
</dbReference>
<proteinExistence type="inferred from homology"/>
<dbReference type="AlphaFoldDB" id="A0A672S773"/>
<evidence type="ECO:0000256" key="7">
    <source>
        <dbReference type="ARBA" id="ARBA00022840"/>
    </source>
</evidence>
<dbReference type="InterPro" id="IPR018936">
    <property type="entry name" value="PI3/4_kinase_CS"/>
</dbReference>
<dbReference type="Pfam" id="PF00792">
    <property type="entry name" value="PI3K_C2"/>
    <property type="match status" value="1"/>
</dbReference>
<evidence type="ECO:0000256" key="4">
    <source>
        <dbReference type="ARBA" id="ARBA00022679"/>
    </source>
</evidence>
<dbReference type="GO" id="GO:0000407">
    <property type="term" value="C:phagophore assembly site"/>
    <property type="evidence" value="ECO:0007669"/>
    <property type="project" value="TreeGrafter"/>
</dbReference>
<dbReference type="Pfam" id="PF00613">
    <property type="entry name" value="PI3Ka"/>
    <property type="match status" value="1"/>
</dbReference>
<dbReference type="InterPro" id="IPR011009">
    <property type="entry name" value="Kinase-like_dom_sf"/>
</dbReference>
<sequence>MDTDKFNYVYSCDLDINVQLKIGSLEGKREQKSYKALLEDPMLRFSGLYQESCSDLYVTCQVFAEGKPLALPVRTSYKAFSTRWKYVHLLTSPDLPQSAQVTLTVWDVYGPGRATPVGGTTVTLFGKYGMFRQGMHDLKVWPGVEGDGSEPTSTPGRTSSTLAEDQMGRLAKLTKAHRQGHMVKVDWLDRLTFREIEMINESEKRSSNFMYLMVEFPRVKSGEQEYSIVYYEKDADESSPLPTNSDIVKVPDPQMCMENLVESKHHKLARSLRSGPSDHDLKPNAATRDQLNIIVSYPPTKQLSSEEQDLVWKFRYYLTTQEKALTKFLKCVNWDLPQEAKQALELLGKWRPMDVEDSLELLSSQFTNPTVRRYAVARLEQADDEDLLMYLLQLVQALKYENFNDIQGGLEPASKRDSQGVLTESSTIGDRDSSQMASIVTVMPSTQKGKEGTDGENLEQDLCTFLISRACKNSTLANYLYWYVIVECEDQDTQQRDPKTHDMYINVMRRFSQALLKGDKSVRVMRSLLAAQQTFVDRLVQLMKAVQRESGNRKKKTERLQSLLADNEKVNLSEIEPIPLPLEPQIHIKGIIPETATLFKSALMPAKLIFKTEDGEQYPVIFKHGDDLRQDQLILQIISLMDQLLRKENLDLKLTPYKVLATSTKHGFMQFVQSVPVAEVLATEGNIQSFFRKHAPNDKGPYGISSEVMDTYVKSCDTQISF</sequence>
<dbReference type="PANTHER" id="PTHR10048">
    <property type="entry name" value="PHOSPHATIDYLINOSITOL KINASE"/>
    <property type="match status" value="1"/>
</dbReference>
<dbReference type="EC" id="2.7.1.137" evidence="2 9"/>
<dbReference type="PIRSF" id="PIRSF000587">
    <property type="entry name" value="PI3K_Vps34"/>
    <property type="match status" value="1"/>
</dbReference>
<dbReference type="InterPro" id="IPR035892">
    <property type="entry name" value="C2_domain_sf"/>
</dbReference>
<dbReference type="GO" id="GO:0034272">
    <property type="term" value="C:phosphatidylinositol 3-kinase complex, class III, type II"/>
    <property type="evidence" value="ECO:0007669"/>
    <property type="project" value="TreeGrafter"/>
</dbReference>
<evidence type="ECO:0000256" key="5">
    <source>
        <dbReference type="ARBA" id="ARBA00022741"/>
    </source>
</evidence>